<name>A0A6P1QSZ4_9FLAO</name>
<dbReference type="RefSeq" id="WP_160224106.1">
    <property type="nucleotide sequence ID" value="NZ_CP029149.1"/>
</dbReference>
<dbReference type="EMBL" id="CP029149">
    <property type="protein sequence ID" value="QHN65232.1"/>
    <property type="molecule type" value="Genomic_DNA"/>
</dbReference>
<dbReference type="Proteomes" id="UP000464318">
    <property type="component" value="Chromosome"/>
</dbReference>
<dbReference type="PANTHER" id="PTHR47360:SF1">
    <property type="entry name" value="ENDOPEPTIDASE NLPC-RELATED"/>
    <property type="match status" value="1"/>
</dbReference>
<evidence type="ECO:0000256" key="1">
    <source>
        <dbReference type="ARBA" id="ARBA00007074"/>
    </source>
</evidence>
<organism evidence="6 7">
    <name type="scientific">Bergeyella cardium</name>
    <dbReference type="NCBI Taxonomy" id="1585976"/>
    <lineage>
        <taxon>Bacteria</taxon>
        <taxon>Pseudomonadati</taxon>
        <taxon>Bacteroidota</taxon>
        <taxon>Flavobacteriia</taxon>
        <taxon>Flavobacteriales</taxon>
        <taxon>Weeksellaceae</taxon>
        <taxon>Bergeyella</taxon>
    </lineage>
</organism>
<dbReference type="KEGG" id="bcad:DBX24_04655"/>
<evidence type="ECO:0000313" key="6">
    <source>
        <dbReference type="EMBL" id="QHN65232.1"/>
    </source>
</evidence>
<evidence type="ECO:0000313" key="7">
    <source>
        <dbReference type="Proteomes" id="UP000464318"/>
    </source>
</evidence>
<dbReference type="GO" id="GO:0006508">
    <property type="term" value="P:proteolysis"/>
    <property type="evidence" value="ECO:0007669"/>
    <property type="project" value="UniProtKB-KW"/>
</dbReference>
<gene>
    <name evidence="6" type="ORF">DBX24_04655</name>
</gene>
<dbReference type="Gene3D" id="3.90.1720.10">
    <property type="entry name" value="endopeptidase domain like (from Nostoc punctiforme)"/>
    <property type="match status" value="1"/>
</dbReference>
<dbReference type="PANTHER" id="PTHR47360">
    <property type="entry name" value="MUREIN DD-ENDOPEPTIDASE MEPS/MUREIN LD-CARBOXYPEPTIDASE"/>
    <property type="match status" value="1"/>
</dbReference>
<keyword evidence="3" id="KW-0732">Signal</keyword>
<keyword evidence="4 6" id="KW-0378">Hydrolase</keyword>
<keyword evidence="7" id="KW-1185">Reference proteome</keyword>
<dbReference type="InterPro" id="IPR038765">
    <property type="entry name" value="Papain-like_cys_pep_sf"/>
</dbReference>
<dbReference type="InterPro" id="IPR000064">
    <property type="entry name" value="NLP_P60_dom"/>
</dbReference>
<evidence type="ECO:0000256" key="5">
    <source>
        <dbReference type="ARBA" id="ARBA00022807"/>
    </source>
</evidence>
<sequence length="228" mass="25117">MKKSFLVYIVALVSVLTLESCVSNYVVSTPIPYKQNTKLATIPNKSLNFAKQSLNNRNSLDAVLASIDKVEKSLEESKLHEYNTKINALLAEAESYLGTPYRFGGMSRRGIDCSGFVLSVFGAAMGIHLPRIAASQAGEGESVNKDELKKGDLVFFSQGRRISHVGIVHNVSEEGVVTFIHASSSKGVSYATLSDKYWSPRFRFAKRIVDENNVFDITHPATDTYAQN</sequence>
<dbReference type="PROSITE" id="PS51935">
    <property type="entry name" value="NLPC_P60"/>
    <property type="match status" value="1"/>
</dbReference>
<dbReference type="SUPFAM" id="SSF54001">
    <property type="entry name" value="Cysteine proteinases"/>
    <property type="match status" value="1"/>
</dbReference>
<proteinExistence type="inferred from homology"/>
<accession>A0A6P1QSZ4</accession>
<evidence type="ECO:0000256" key="2">
    <source>
        <dbReference type="ARBA" id="ARBA00022670"/>
    </source>
</evidence>
<dbReference type="AlphaFoldDB" id="A0A6P1QSZ4"/>
<evidence type="ECO:0000256" key="3">
    <source>
        <dbReference type="ARBA" id="ARBA00022729"/>
    </source>
</evidence>
<reference evidence="6 7" key="1">
    <citation type="submission" date="2018-04" db="EMBL/GenBank/DDBJ databases">
        <title>Characteristic and Complete Genome Sequencing of A Novel Member of Infective Endocarditis Causative Bacteria: Bergeyella cardium QL-PH.</title>
        <authorList>
            <person name="Pan H."/>
            <person name="Sun E."/>
            <person name="Zhang Y."/>
        </authorList>
    </citation>
    <scope>NUCLEOTIDE SEQUENCE [LARGE SCALE GENOMIC DNA]</scope>
    <source>
        <strain evidence="6 7">HPQL</strain>
    </source>
</reference>
<keyword evidence="2" id="KW-0645">Protease</keyword>
<protein>
    <submittedName>
        <fullName evidence="6">Hydrolase Nlp/P60</fullName>
    </submittedName>
</protein>
<evidence type="ECO:0000256" key="4">
    <source>
        <dbReference type="ARBA" id="ARBA00022801"/>
    </source>
</evidence>
<comment type="similarity">
    <text evidence="1">Belongs to the peptidase C40 family.</text>
</comment>
<dbReference type="OrthoDB" id="9807055at2"/>
<dbReference type="GO" id="GO:0008234">
    <property type="term" value="F:cysteine-type peptidase activity"/>
    <property type="evidence" value="ECO:0007669"/>
    <property type="project" value="UniProtKB-KW"/>
</dbReference>
<keyword evidence="5" id="KW-0788">Thiol protease</keyword>
<dbReference type="InterPro" id="IPR052062">
    <property type="entry name" value="Murein_DD/LD_carboxypeptidase"/>
</dbReference>
<dbReference type="Pfam" id="PF00877">
    <property type="entry name" value="NLPC_P60"/>
    <property type="match status" value="1"/>
</dbReference>